<evidence type="ECO:0000313" key="2">
    <source>
        <dbReference type="EMBL" id="KFB49862.1"/>
    </source>
</evidence>
<gene>
    <name evidence="2" type="ORF">ZHAS_00017887</name>
</gene>
<organism evidence="2">
    <name type="scientific">Anopheles sinensis</name>
    <name type="common">Mosquito</name>
    <dbReference type="NCBI Taxonomy" id="74873"/>
    <lineage>
        <taxon>Eukaryota</taxon>
        <taxon>Metazoa</taxon>
        <taxon>Ecdysozoa</taxon>
        <taxon>Arthropoda</taxon>
        <taxon>Hexapoda</taxon>
        <taxon>Insecta</taxon>
        <taxon>Pterygota</taxon>
        <taxon>Neoptera</taxon>
        <taxon>Endopterygota</taxon>
        <taxon>Diptera</taxon>
        <taxon>Nematocera</taxon>
        <taxon>Culicoidea</taxon>
        <taxon>Culicidae</taxon>
        <taxon>Anophelinae</taxon>
        <taxon>Anopheles</taxon>
    </lineage>
</organism>
<dbReference type="AlphaFoldDB" id="A0A084WI18"/>
<dbReference type="EMBL" id="KE525347">
    <property type="protein sequence ID" value="KFB49862.1"/>
    <property type="molecule type" value="Genomic_DNA"/>
</dbReference>
<dbReference type="EnsemblMetazoa" id="ASIC017887-RA">
    <property type="protein sequence ID" value="ASIC017887-PA"/>
    <property type="gene ID" value="ASIC017887"/>
</dbReference>
<dbReference type="Proteomes" id="UP000030765">
    <property type="component" value="Unassembled WGS sequence"/>
</dbReference>
<evidence type="ECO:0000256" key="1">
    <source>
        <dbReference type="SAM" id="Phobius"/>
    </source>
</evidence>
<reference evidence="3" key="2">
    <citation type="submission" date="2020-05" db="UniProtKB">
        <authorList>
            <consortium name="EnsemblMetazoa"/>
        </authorList>
    </citation>
    <scope>IDENTIFICATION</scope>
</reference>
<keyword evidence="1" id="KW-1133">Transmembrane helix</keyword>
<keyword evidence="1" id="KW-0812">Transmembrane</keyword>
<proteinExistence type="predicted"/>
<keyword evidence="1" id="KW-0472">Membrane</keyword>
<accession>A0A084WI18</accession>
<name>A0A084WI18_ANOSI</name>
<feature type="transmembrane region" description="Helical" evidence="1">
    <location>
        <begin position="12"/>
        <end position="30"/>
    </location>
</feature>
<evidence type="ECO:0000313" key="4">
    <source>
        <dbReference type="Proteomes" id="UP000030765"/>
    </source>
</evidence>
<sequence length="55" mass="6245">MFFKLQLVTGVVGRAETLSSVFFLAAFIFYTKATRRKKSTGMYRVSLVSYDADEP</sequence>
<evidence type="ECO:0000313" key="3">
    <source>
        <dbReference type="EnsemblMetazoa" id="ASIC017887-PA"/>
    </source>
</evidence>
<protein>
    <submittedName>
        <fullName evidence="2 3">Uncharacterized protein</fullName>
    </submittedName>
</protein>
<dbReference type="OrthoDB" id="66906at2759"/>
<keyword evidence="4" id="KW-1185">Reference proteome</keyword>
<reference evidence="2 4" key="1">
    <citation type="journal article" date="2014" name="BMC Genomics">
        <title>Genome sequence of Anopheles sinensis provides insight into genetics basis of mosquito competence for malaria parasites.</title>
        <authorList>
            <person name="Zhou D."/>
            <person name="Zhang D."/>
            <person name="Ding G."/>
            <person name="Shi L."/>
            <person name="Hou Q."/>
            <person name="Ye Y."/>
            <person name="Xu Y."/>
            <person name="Zhou H."/>
            <person name="Xiong C."/>
            <person name="Li S."/>
            <person name="Yu J."/>
            <person name="Hong S."/>
            <person name="Yu X."/>
            <person name="Zou P."/>
            <person name="Chen C."/>
            <person name="Chang X."/>
            <person name="Wang W."/>
            <person name="Lv Y."/>
            <person name="Sun Y."/>
            <person name="Ma L."/>
            <person name="Shen B."/>
            <person name="Zhu C."/>
        </authorList>
    </citation>
    <scope>NUCLEOTIDE SEQUENCE [LARGE SCALE GENOMIC DNA]</scope>
</reference>
<dbReference type="VEuPathDB" id="VectorBase:ASIC017887"/>
<dbReference type="EMBL" id="ATLV01023902">
    <property type="status" value="NOT_ANNOTATED_CDS"/>
    <property type="molecule type" value="Genomic_DNA"/>
</dbReference>